<comment type="similarity">
    <text evidence="1 3">Belongs to the D-isomer specific 2-hydroxyacid dehydrogenase family.</text>
</comment>
<dbReference type="PANTHER" id="PTHR10996">
    <property type="entry name" value="2-HYDROXYACID DEHYDROGENASE-RELATED"/>
    <property type="match status" value="1"/>
</dbReference>
<gene>
    <name evidence="6" type="ORF">DAPK24_005210</name>
</gene>
<dbReference type="PANTHER" id="PTHR10996:SF257">
    <property type="entry name" value="GLYOXYLATE REDUCTASE 1"/>
    <property type="match status" value="1"/>
</dbReference>
<dbReference type="GO" id="GO:0016618">
    <property type="term" value="F:hydroxypyruvate reductase [NAD(P)H] activity"/>
    <property type="evidence" value="ECO:0007669"/>
    <property type="project" value="TreeGrafter"/>
</dbReference>
<name>A0AAV5QZX2_PICKL</name>
<reference evidence="6 7" key="1">
    <citation type="journal article" date="2023" name="Elife">
        <title>Identification of key yeast species and microbe-microbe interactions impacting larval growth of Drosophila in the wild.</title>
        <authorList>
            <person name="Mure A."/>
            <person name="Sugiura Y."/>
            <person name="Maeda R."/>
            <person name="Honda K."/>
            <person name="Sakurai N."/>
            <person name="Takahashi Y."/>
            <person name="Watada M."/>
            <person name="Katoh T."/>
            <person name="Gotoh A."/>
            <person name="Gotoh Y."/>
            <person name="Taniguchi I."/>
            <person name="Nakamura K."/>
            <person name="Hayashi T."/>
            <person name="Katayama T."/>
            <person name="Uemura T."/>
            <person name="Hattori Y."/>
        </authorList>
    </citation>
    <scope>NUCLEOTIDE SEQUENCE [LARGE SCALE GENOMIC DNA]</scope>
    <source>
        <strain evidence="6 7">PK-24</strain>
    </source>
</reference>
<dbReference type="InterPro" id="IPR006140">
    <property type="entry name" value="D-isomer_DH_NAD-bd"/>
</dbReference>
<dbReference type="AlphaFoldDB" id="A0AAV5QZX2"/>
<dbReference type="CDD" id="cd12168">
    <property type="entry name" value="Mand_dh_like"/>
    <property type="match status" value="1"/>
</dbReference>
<dbReference type="InterPro" id="IPR029753">
    <property type="entry name" value="D-isomer_DH_CS"/>
</dbReference>
<feature type="domain" description="D-isomer specific 2-hydroxyacid dehydrogenase NAD-binding" evidence="5">
    <location>
        <begin position="124"/>
        <end position="303"/>
    </location>
</feature>
<dbReference type="Proteomes" id="UP001378960">
    <property type="component" value="Unassembled WGS sequence"/>
</dbReference>
<dbReference type="PROSITE" id="PS00065">
    <property type="entry name" value="D_2_HYDROXYACID_DH_1"/>
    <property type="match status" value="1"/>
</dbReference>
<dbReference type="InterPro" id="IPR006139">
    <property type="entry name" value="D-isomer_2_OHA_DH_cat_dom"/>
</dbReference>
<dbReference type="PROSITE" id="PS00670">
    <property type="entry name" value="D_2_HYDROXYACID_DH_2"/>
    <property type="match status" value="1"/>
</dbReference>
<evidence type="ECO:0000313" key="6">
    <source>
        <dbReference type="EMBL" id="GMM43946.1"/>
    </source>
</evidence>
<dbReference type="GO" id="GO:0051287">
    <property type="term" value="F:NAD binding"/>
    <property type="evidence" value="ECO:0007669"/>
    <property type="project" value="InterPro"/>
</dbReference>
<keyword evidence="7" id="KW-1185">Reference proteome</keyword>
<comment type="caution">
    <text evidence="6">The sequence shown here is derived from an EMBL/GenBank/DDBJ whole genome shotgun (WGS) entry which is preliminary data.</text>
</comment>
<proteinExistence type="inferred from homology"/>
<dbReference type="InterPro" id="IPR036291">
    <property type="entry name" value="NAD(P)-bd_dom_sf"/>
</dbReference>
<evidence type="ECO:0008006" key="8">
    <source>
        <dbReference type="Google" id="ProtNLM"/>
    </source>
</evidence>
<dbReference type="EMBL" id="BTGB01000001">
    <property type="protein sequence ID" value="GMM43946.1"/>
    <property type="molecule type" value="Genomic_DNA"/>
</dbReference>
<dbReference type="GO" id="GO:0005829">
    <property type="term" value="C:cytosol"/>
    <property type="evidence" value="ECO:0007669"/>
    <property type="project" value="TreeGrafter"/>
</dbReference>
<protein>
    <recommendedName>
        <fullName evidence="8">Glyoxylate reductase 1</fullName>
    </recommendedName>
</protein>
<organism evidence="6 7">
    <name type="scientific">Pichia kluyveri</name>
    <name type="common">Yeast</name>
    <dbReference type="NCBI Taxonomy" id="36015"/>
    <lineage>
        <taxon>Eukaryota</taxon>
        <taxon>Fungi</taxon>
        <taxon>Dikarya</taxon>
        <taxon>Ascomycota</taxon>
        <taxon>Saccharomycotina</taxon>
        <taxon>Pichiomycetes</taxon>
        <taxon>Pichiales</taxon>
        <taxon>Pichiaceae</taxon>
        <taxon>Pichia</taxon>
    </lineage>
</organism>
<evidence type="ECO:0000256" key="1">
    <source>
        <dbReference type="ARBA" id="ARBA00005854"/>
    </source>
</evidence>
<evidence type="ECO:0000256" key="3">
    <source>
        <dbReference type="RuleBase" id="RU003719"/>
    </source>
</evidence>
<feature type="domain" description="D-isomer specific 2-hydroxyacid dehydrogenase catalytic" evidence="4">
    <location>
        <begin position="34"/>
        <end position="334"/>
    </location>
</feature>
<evidence type="ECO:0000259" key="4">
    <source>
        <dbReference type="Pfam" id="PF00389"/>
    </source>
</evidence>
<evidence type="ECO:0000259" key="5">
    <source>
        <dbReference type="Pfam" id="PF02826"/>
    </source>
</evidence>
<keyword evidence="2 3" id="KW-0560">Oxidoreductase</keyword>
<evidence type="ECO:0000256" key="2">
    <source>
        <dbReference type="ARBA" id="ARBA00023002"/>
    </source>
</evidence>
<dbReference type="Pfam" id="PF00389">
    <property type="entry name" value="2-Hacid_dh"/>
    <property type="match status" value="1"/>
</dbReference>
<dbReference type="Gene3D" id="3.40.50.720">
    <property type="entry name" value="NAD(P)-binding Rossmann-like Domain"/>
    <property type="match status" value="2"/>
</dbReference>
<evidence type="ECO:0000313" key="7">
    <source>
        <dbReference type="Proteomes" id="UP001378960"/>
    </source>
</evidence>
<dbReference type="Pfam" id="PF02826">
    <property type="entry name" value="2-Hacid_dh_C"/>
    <property type="match status" value="1"/>
</dbReference>
<dbReference type="InterPro" id="IPR050223">
    <property type="entry name" value="D-isomer_2-hydroxyacid_DH"/>
</dbReference>
<dbReference type="SUPFAM" id="SSF51735">
    <property type="entry name" value="NAD(P)-binding Rossmann-fold domains"/>
    <property type="match status" value="1"/>
</dbReference>
<dbReference type="GO" id="GO:0030267">
    <property type="term" value="F:glyoxylate reductase (NADPH) activity"/>
    <property type="evidence" value="ECO:0007669"/>
    <property type="project" value="TreeGrafter"/>
</dbReference>
<sequence>MVFTVLRFQPIRFAEEEWNEFCKSDDIQLVEPTFTKREEFIQELKDGKFKDVDFIARTFQSASISGNFDKEIVTLLNEYTNVKGIAHCGAGYDQIDAKSCSEFNIEVSNVPDKVSASTADTNLFLILATMRNFQLGHNNLMNGKWENDVNCASTPLGHSIQNKIVGILGMGGIGCTVRDRLSGFGLKKVVYYNRSRLSPELEKDSEYCSTIEELIKESDVISINLPLNKETFHIINEELIDKMKTGVTIVNTARGPVVDEKAIKKGILSGKIYGYGSDVFENEPFIDKEFVSMEQVTSLPHMGAATSETIKSMEVHVLDNVKSYYENGRVLTPVWECRK</sequence>
<dbReference type="SUPFAM" id="SSF52283">
    <property type="entry name" value="Formate/glycerate dehydrogenase catalytic domain-like"/>
    <property type="match status" value="1"/>
</dbReference>
<dbReference type="InterPro" id="IPR029752">
    <property type="entry name" value="D-isomer_DH_CS1"/>
</dbReference>
<accession>A0AAV5QZX2</accession>